<dbReference type="HOGENOM" id="CLU_2620905_0_0_0"/>
<dbReference type="AlphaFoldDB" id="K7QZ94"/>
<dbReference type="EMBL" id="CP003251">
    <property type="protein sequence ID" value="AFV77468.1"/>
    <property type="molecule type" value="Genomic_DNA"/>
</dbReference>
<geneLocation type="plasmid" evidence="1 2">
    <name>pTHEOS02</name>
</geneLocation>
<gene>
    <name evidence="1" type="ORF">Theos_2493</name>
</gene>
<accession>K7QZ94</accession>
<protein>
    <submittedName>
        <fullName evidence="1">Uncharacterized protein</fullName>
    </submittedName>
</protein>
<evidence type="ECO:0000313" key="1">
    <source>
        <dbReference type="EMBL" id="AFV77468.1"/>
    </source>
</evidence>
<organism evidence="1 2">
    <name type="scientific">Thermus oshimai JL-2</name>
    <dbReference type="NCBI Taxonomy" id="751945"/>
    <lineage>
        <taxon>Bacteria</taxon>
        <taxon>Thermotogati</taxon>
        <taxon>Deinococcota</taxon>
        <taxon>Deinococci</taxon>
        <taxon>Thermales</taxon>
        <taxon>Thermaceae</taxon>
        <taxon>Thermus</taxon>
    </lineage>
</organism>
<proteinExistence type="predicted"/>
<name>K7QZ94_THEOS</name>
<sequence length="78" mass="9563">MKELIDHLDEATYNLWFAARRFYWIAERLGKELDPEKLQEFIHKAEAFFDEMYAYADTLDPDRSFEEEGDEVDWYHHD</sequence>
<dbReference type="KEGG" id="tos:Theos_2493"/>
<dbReference type="PATRIC" id="fig|751945.3.peg.2431"/>
<keyword evidence="2" id="KW-1185">Reference proteome</keyword>
<dbReference type="RefSeq" id="WP_015065461.1">
    <property type="nucleotide sequence ID" value="NC_019388.1"/>
</dbReference>
<evidence type="ECO:0000313" key="2">
    <source>
        <dbReference type="Proteomes" id="UP000000211"/>
    </source>
</evidence>
<dbReference type="Proteomes" id="UP000000211">
    <property type="component" value="Plasmid pTHEOS02"/>
</dbReference>
<reference evidence="1 2" key="1">
    <citation type="journal article" date="2013" name="Genome Announc.">
        <title>Whole Genome Sequencing of Thermus oshimai JL-2 and Thermus thermophilus JL-18, Incomplete Denitrifiers from the United States Great Basin.</title>
        <authorList>
            <person name="Murugapiran S.K."/>
            <person name="Huntemann M."/>
            <person name="Wei C.L."/>
            <person name="Han J."/>
            <person name="Detter J.C."/>
            <person name="Han C.S."/>
            <person name="Erkkila T.H."/>
            <person name="Teshima H."/>
            <person name="Chen A."/>
            <person name="Kyrpides N."/>
            <person name="Mavrommatis K."/>
            <person name="Markowitz V."/>
            <person name="Szeto E."/>
            <person name="Ivanova N."/>
            <person name="Pagani I."/>
            <person name="Lam J."/>
            <person name="McDonald A.I."/>
            <person name="Dodsworth J.A."/>
            <person name="Pati A."/>
            <person name="Goodwin L."/>
            <person name="Peters L."/>
            <person name="Pitluck S."/>
            <person name="Woyke T."/>
            <person name="Hedlund B.P."/>
        </authorList>
    </citation>
    <scope>NUCLEOTIDE SEQUENCE</scope>
    <source>
        <strain evidence="1 2">JL-2</strain>
        <plasmid evidence="1">pTHEOS02</plasmid>
    </source>
</reference>
<keyword evidence="1" id="KW-0614">Plasmid</keyword>